<feature type="compositionally biased region" description="Polar residues" evidence="1">
    <location>
        <begin position="150"/>
        <end position="164"/>
    </location>
</feature>
<evidence type="ECO:0000313" key="3">
    <source>
        <dbReference type="Proteomes" id="UP000007148"/>
    </source>
</evidence>
<sequence length="324" mass="34943">MSVQELQLHDNIYGREIIITNPRKLGSLFGRGGYNRLSAASGSVAGSSVLSMSSSQTRTADRDSRQRRWSSASSDFQSVVNIAHEVGHADRSDLQTISSYSTNASSAVLSDIPSFISEYTFNTGSHSASNASHSRPATLSSDSFRRRSMQSEWHQSRASYSQESLPLHLRDIPGSDDDDGSASVMPSRRPASPPESIQFLNPFAWDSDASIAMTRVIYNPDGSRRPSVIAPFEEPPPDVVAPSVAASPQRTPSKTSRKFSIFKNNKSHGQASPSASLAAPLSRPPARSLPAQPLARPLPGQAQTRNSISSIKFGQSKSDAAVWL</sequence>
<dbReference type="OrthoDB" id="3269270at2759"/>
<feature type="compositionally biased region" description="Polar residues" evidence="1">
    <location>
        <begin position="301"/>
        <end position="318"/>
    </location>
</feature>
<dbReference type="AlphaFoldDB" id="G4TBT2"/>
<feature type="region of interest" description="Disordered" evidence="1">
    <location>
        <begin position="125"/>
        <end position="199"/>
    </location>
</feature>
<feature type="region of interest" description="Disordered" evidence="1">
    <location>
        <begin position="48"/>
        <end position="71"/>
    </location>
</feature>
<comment type="caution">
    <text evidence="2">The sequence shown here is derived from an EMBL/GenBank/DDBJ whole genome shotgun (WGS) entry which is preliminary data.</text>
</comment>
<dbReference type="EMBL" id="CAFZ01000040">
    <property type="protein sequence ID" value="CCA68776.1"/>
    <property type="molecule type" value="Genomic_DNA"/>
</dbReference>
<dbReference type="HOGENOM" id="CLU_858207_0_0_1"/>
<dbReference type="InParanoid" id="G4TBT2"/>
<gene>
    <name evidence="2" type="ORF">PIIN_02638</name>
</gene>
<organism evidence="2 3">
    <name type="scientific">Serendipita indica (strain DSM 11827)</name>
    <name type="common">Root endophyte fungus</name>
    <name type="synonym">Piriformospora indica</name>
    <dbReference type="NCBI Taxonomy" id="1109443"/>
    <lineage>
        <taxon>Eukaryota</taxon>
        <taxon>Fungi</taxon>
        <taxon>Dikarya</taxon>
        <taxon>Basidiomycota</taxon>
        <taxon>Agaricomycotina</taxon>
        <taxon>Agaricomycetes</taxon>
        <taxon>Sebacinales</taxon>
        <taxon>Serendipitaceae</taxon>
        <taxon>Serendipita</taxon>
    </lineage>
</organism>
<name>G4TBT2_SERID</name>
<protein>
    <submittedName>
        <fullName evidence="2">Uncharacterized protein</fullName>
    </submittedName>
</protein>
<feature type="compositionally biased region" description="Low complexity" evidence="1">
    <location>
        <begin position="271"/>
        <end position="291"/>
    </location>
</feature>
<keyword evidence="3" id="KW-1185">Reference proteome</keyword>
<feature type="compositionally biased region" description="Polar residues" evidence="1">
    <location>
        <begin position="125"/>
        <end position="142"/>
    </location>
</feature>
<proteinExistence type="predicted"/>
<reference evidence="2 3" key="1">
    <citation type="journal article" date="2011" name="PLoS Pathog.">
        <title>Endophytic Life Strategies Decoded by Genome and Transcriptome Analyses of the Mutualistic Root Symbiont Piriformospora indica.</title>
        <authorList>
            <person name="Zuccaro A."/>
            <person name="Lahrmann U."/>
            <person name="Guldener U."/>
            <person name="Langen G."/>
            <person name="Pfiffi S."/>
            <person name="Biedenkopf D."/>
            <person name="Wong P."/>
            <person name="Samans B."/>
            <person name="Grimm C."/>
            <person name="Basiewicz M."/>
            <person name="Murat C."/>
            <person name="Martin F."/>
            <person name="Kogel K.H."/>
        </authorList>
    </citation>
    <scope>NUCLEOTIDE SEQUENCE [LARGE SCALE GENOMIC DNA]</scope>
    <source>
        <strain evidence="2 3">DSM 11827</strain>
    </source>
</reference>
<dbReference type="Proteomes" id="UP000007148">
    <property type="component" value="Unassembled WGS sequence"/>
</dbReference>
<accession>G4TBT2</accession>
<evidence type="ECO:0000313" key="2">
    <source>
        <dbReference type="EMBL" id="CCA68776.1"/>
    </source>
</evidence>
<feature type="region of interest" description="Disordered" evidence="1">
    <location>
        <begin position="227"/>
        <end position="324"/>
    </location>
</feature>
<evidence type="ECO:0000256" key="1">
    <source>
        <dbReference type="SAM" id="MobiDB-lite"/>
    </source>
</evidence>